<evidence type="ECO:0000313" key="2">
    <source>
        <dbReference type="EMBL" id="PIV45429.1"/>
    </source>
</evidence>
<evidence type="ECO:0008006" key="4">
    <source>
        <dbReference type="Google" id="ProtNLM"/>
    </source>
</evidence>
<dbReference type="Pfam" id="PF00300">
    <property type="entry name" value="His_Phos_1"/>
    <property type="match status" value="1"/>
</dbReference>
<proteinExistence type="predicted"/>
<evidence type="ECO:0000256" key="1">
    <source>
        <dbReference type="PIRSR" id="PIRSR613078-2"/>
    </source>
</evidence>
<name>A0A2M7DAE3_9BACT</name>
<dbReference type="PANTHER" id="PTHR47821">
    <property type="entry name" value="PHOSPHOGLYCERATE MUTASE FAMILY PROTEIN"/>
    <property type="match status" value="1"/>
</dbReference>
<dbReference type="InterPro" id="IPR013078">
    <property type="entry name" value="His_Pase_superF_clade-1"/>
</dbReference>
<evidence type="ECO:0000313" key="3">
    <source>
        <dbReference type="Proteomes" id="UP000229625"/>
    </source>
</evidence>
<dbReference type="Gene3D" id="3.40.50.1240">
    <property type="entry name" value="Phosphoglycerate mutase-like"/>
    <property type="match status" value="1"/>
</dbReference>
<comment type="caution">
    <text evidence="2">The sequence shown here is derived from an EMBL/GenBank/DDBJ whole genome shotgun (WGS) entry which is preliminary data.</text>
</comment>
<dbReference type="CDD" id="cd07067">
    <property type="entry name" value="HP_PGM_like"/>
    <property type="match status" value="1"/>
</dbReference>
<dbReference type="InterPro" id="IPR029033">
    <property type="entry name" value="His_PPase_superfam"/>
</dbReference>
<gene>
    <name evidence="2" type="ORF">COS24_02365</name>
</gene>
<accession>A0A2M7DAE3</accession>
<dbReference type="PANTHER" id="PTHR47821:SF2">
    <property type="entry name" value="PHOSPHOGLYCERATE MUTASE FAMILY PROTEIN"/>
    <property type="match status" value="1"/>
</dbReference>
<dbReference type="Proteomes" id="UP000229625">
    <property type="component" value="Unassembled WGS sequence"/>
</dbReference>
<sequence>MNLQNKYFVLRHGQTIHQTKLKNTVYGWPDDNPPCGLTKYGREEIKKSVKKLKKKDIDLIFCSDARRTKETAEIVAKELDLRVSYDERLRDVNWGIYQGKSALRAWAYYKNPKLRFKKAPPKGESWDEVRDRMLSIFKELEQKYNGKNILIISHGDPLWLLEGWIKGRSENQLLKQKFTGKMIKTGEVRKLQ</sequence>
<protein>
    <recommendedName>
        <fullName evidence="4">Histidine phosphatase family protein</fullName>
    </recommendedName>
</protein>
<reference evidence="3" key="1">
    <citation type="submission" date="2017-09" db="EMBL/GenBank/DDBJ databases">
        <title>Depth-based differentiation of microbial function through sediment-hosted aquifers and enrichment of novel symbionts in the deep terrestrial subsurface.</title>
        <authorList>
            <person name="Probst A.J."/>
            <person name="Ladd B."/>
            <person name="Jarett J.K."/>
            <person name="Geller-Mcgrath D.E."/>
            <person name="Sieber C.M.K."/>
            <person name="Emerson J.B."/>
            <person name="Anantharaman K."/>
            <person name="Thomas B.C."/>
            <person name="Malmstrom R."/>
            <person name="Stieglmeier M."/>
            <person name="Klingl A."/>
            <person name="Woyke T."/>
            <person name="Ryan C.M."/>
            <person name="Banfield J.F."/>
        </authorList>
    </citation>
    <scope>NUCLEOTIDE SEQUENCE [LARGE SCALE GENOMIC DNA]</scope>
</reference>
<organism evidence="2 3">
    <name type="scientific">Candidatus Nealsonbacteria bacterium CG02_land_8_20_14_3_00_34_20</name>
    <dbReference type="NCBI Taxonomy" id="1974698"/>
    <lineage>
        <taxon>Bacteria</taxon>
        <taxon>Candidatus Nealsoniibacteriota</taxon>
    </lineage>
</organism>
<dbReference type="SMART" id="SM00855">
    <property type="entry name" value="PGAM"/>
    <property type="match status" value="1"/>
</dbReference>
<dbReference type="AlphaFoldDB" id="A0A2M7DAE3"/>
<dbReference type="EMBL" id="PETY01000038">
    <property type="protein sequence ID" value="PIV45429.1"/>
    <property type="molecule type" value="Genomic_DNA"/>
</dbReference>
<feature type="binding site" evidence="1">
    <location>
        <position position="67"/>
    </location>
    <ligand>
        <name>substrate</name>
    </ligand>
</feature>
<dbReference type="SUPFAM" id="SSF53254">
    <property type="entry name" value="Phosphoglycerate mutase-like"/>
    <property type="match status" value="1"/>
</dbReference>